<evidence type="ECO:0000313" key="10">
    <source>
        <dbReference type="EMBL" id="CBI77016.1"/>
    </source>
</evidence>
<evidence type="ECO:0000256" key="1">
    <source>
        <dbReference type="ARBA" id="ARBA00012417"/>
    </source>
</evidence>
<dbReference type="AlphaFoldDB" id="E6YJH8"/>
<gene>
    <name evidence="10" type="ordered locus">BARCL_1344</name>
</gene>
<dbReference type="Pfam" id="PF06144">
    <property type="entry name" value="DNA_pol3_delta"/>
    <property type="match status" value="1"/>
</dbReference>
<organism evidence="10 11">
    <name type="scientific">Bartonella clarridgeiae (strain CCUG 45776 / CIP 104772 / 73)</name>
    <dbReference type="NCBI Taxonomy" id="696125"/>
    <lineage>
        <taxon>Bacteria</taxon>
        <taxon>Pseudomonadati</taxon>
        <taxon>Pseudomonadota</taxon>
        <taxon>Alphaproteobacteria</taxon>
        <taxon>Hyphomicrobiales</taxon>
        <taxon>Bartonellaceae</taxon>
        <taxon>Bartonella</taxon>
    </lineage>
</organism>
<dbReference type="GO" id="GO:0009360">
    <property type="term" value="C:DNA polymerase III complex"/>
    <property type="evidence" value="ECO:0007669"/>
    <property type="project" value="InterPro"/>
</dbReference>
<dbReference type="EC" id="2.7.7.7" evidence="1"/>
<keyword evidence="5" id="KW-0235">DNA replication</keyword>
<dbReference type="InterPro" id="IPR010372">
    <property type="entry name" value="DNA_pol3_delta_N"/>
</dbReference>
<dbReference type="OrthoDB" id="9804983at2"/>
<evidence type="ECO:0000313" key="11">
    <source>
        <dbReference type="Proteomes" id="UP000009101"/>
    </source>
</evidence>
<dbReference type="Gene3D" id="3.40.50.300">
    <property type="entry name" value="P-loop containing nucleotide triphosphate hydrolases"/>
    <property type="match status" value="1"/>
</dbReference>
<sequence length="347" mass="39470">MAHKKAHEVDQFLKYFSRSFPIVLIYGPDRGLVCERAQRFAKLTQVAIENPFSTVRLDAAEIDKDPARLGNEARTLSLFGGDRLIWVSNGDNHKGFLKALKFLITEPPKKSFILIEAGDLKKGVGLRNIIEMASTAIALPCYADNVHSLNGLIDEILDEFSITLSLEARQCLHQNIGEDRLASRSELEKLCLYALKKTHIALEDVKAVVSDVSALSQDEVIDAVLLGDLAGFETYFSRYVVINSRFLFILNVAQRNFQQLQLLRYQVEIEGKNSFEVVAQARPPIFFQRKKKVEQALRYWNLEQILYAMKKIQSAILESRKNPLLNETIIHQLLLELTIIAKRQKDL</sequence>
<keyword evidence="11" id="KW-1185">Reference proteome</keyword>
<evidence type="ECO:0000256" key="4">
    <source>
        <dbReference type="ARBA" id="ARBA00022695"/>
    </source>
</evidence>
<dbReference type="Gene3D" id="1.10.8.60">
    <property type="match status" value="1"/>
</dbReference>
<keyword evidence="4" id="KW-0548">Nucleotidyltransferase</keyword>
<dbReference type="SUPFAM" id="SSF52540">
    <property type="entry name" value="P-loop containing nucleoside triphosphate hydrolases"/>
    <property type="match status" value="1"/>
</dbReference>
<dbReference type="STRING" id="696125.BARCL_1344"/>
<dbReference type="PANTHER" id="PTHR34388:SF1">
    <property type="entry name" value="DNA POLYMERASE III SUBUNIT DELTA"/>
    <property type="match status" value="1"/>
</dbReference>
<evidence type="ECO:0000256" key="3">
    <source>
        <dbReference type="ARBA" id="ARBA00022679"/>
    </source>
</evidence>
<evidence type="ECO:0000256" key="7">
    <source>
        <dbReference type="ARBA" id="ARBA00034754"/>
    </source>
</evidence>
<name>E6YJH8_BARC7</name>
<evidence type="ECO:0000256" key="5">
    <source>
        <dbReference type="ARBA" id="ARBA00022705"/>
    </source>
</evidence>
<evidence type="ECO:0000259" key="9">
    <source>
        <dbReference type="Pfam" id="PF06144"/>
    </source>
</evidence>
<dbReference type="eggNOG" id="COG1466">
    <property type="taxonomic scope" value="Bacteria"/>
</dbReference>
<dbReference type="PANTHER" id="PTHR34388">
    <property type="entry name" value="DNA POLYMERASE III SUBUNIT DELTA"/>
    <property type="match status" value="1"/>
</dbReference>
<dbReference type="InterPro" id="IPR008921">
    <property type="entry name" value="DNA_pol3_clamp-load_cplx_C"/>
</dbReference>
<dbReference type="GO" id="GO:0003677">
    <property type="term" value="F:DNA binding"/>
    <property type="evidence" value="ECO:0007669"/>
    <property type="project" value="InterPro"/>
</dbReference>
<evidence type="ECO:0000256" key="6">
    <source>
        <dbReference type="ARBA" id="ARBA00022932"/>
    </source>
</evidence>
<feature type="domain" description="DNA polymerase III delta N-terminal" evidence="9">
    <location>
        <begin position="24"/>
        <end position="121"/>
    </location>
</feature>
<keyword evidence="3" id="KW-0808">Transferase</keyword>
<dbReference type="GO" id="GO:0003887">
    <property type="term" value="F:DNA-directed DNA polymerase activity"/>
    <property type="evidence" value="ECO:0007669"/>
    <property type="project" value="UniProtKB-KW"/>
</dbReference>
<reference evidence="10 11" key="2">
    <citation type="journal article" date="2011" name="PLoS Genet.">
        <title>Parallel evolution of a type IV secretion system in radiating lineages of the host-restricted bacterial pathogen Bartonella.</title>
        <authorList>
            <person name="Engel P."/>
            <person name="Salzburger W."/>
            <person name="Liesch M."/>
            <person name="Chang C.C."/>
            <person name="Maruyama S."/>
            <person name="Lanz C."/>
            <person name="Calteau A."/>
            <person name="Lajus A."/>
            <person name="Medigue C."/>
            <person name="Schuster S.C."/>
            <person name="Dehio C."/>
        </authorList>
    </citation>
    <scope>NUCLEOTIDE SEQUENCE [LARGE SCALE GENOMIC DNA]</scope>
    <source>
        <strain evidence="11">CIP 104772 / 73</strain>
    </source>
</reference>
<dbReference type="InterPro" id="IPR027417">
    <property type="entry name" value="P-loop_NTPase"/>
</dbReference>
<evidence type="ECO:0000256" key="2">
    <source>
        <dbReference type="ARBA" id="ARBA00017703"/>
    </source>
</evidence>
<keyword evidence="6" id="KW-0239">DNA-directed DNA polymerase</keyword>
<accession>E6YJH8</accession>
<comment type="similarity">
    <text evidence="7">Belongs to the DNA polymerase HolA subunit family.</text>
</comment>
<dbReference type="InterPro" id="IPR005790">
    <property type="entry name" value="DNA_polIII_delta"/>
</dbReference>
<protein>
    <recommendedName>
        <fullName evidence="2">DNA polymerase III subunit delta</fullName>
        <ecNumber evidence="1">2.7.7.7</ecNumber>
    </recommendedName>
</protein>
<dbReference type="HOGENOM" id="CLU_068860_1_0_5"/>
<dbReference type="Proteomes" id="UP000009101">
    <property type="component" value="Chromosome"/>
</dbReference>
<reference evidence="11" key="1">
    <citation type="submission" date="2009-11" db="EMBL/GenBank/DDBJ databases">
        <title>Genome sequencing of Bartonella species and comparative genomics.</title>
        <authorList>
            <person name="Engel P."/>
            <person name="Salzburger W."/>
            <person name="Marius L."/>
            <person name="Chao-Chin C."/>
            <person name="Soichi M."/>
            <person name="Christa L."/>
            <person name="Alexandra C."/>
            <person name="Aurelie L."/>
            <person name="Claudine M."/>
            <person name="Stephan S.C."/>
            <person name="Christoph D."/>
        </authorList>
    </citation>
    <scope>NUCLEOTIDE SEQUENCE [LARGE SCALE GENOMIC DNA]</scope>
    <source>
        <strain evidence="11">CIP 104772 / 73</strain>
    </source>
</reference>
<dbReference type="RefSeq" id="WP_013545630.1">
    <property type="nucleotide sequence ID" value="NC_014932.1"/>
</dbReference>
<dbReference type="GO" id="GO:0006261">
    <property type="term" value="P:DNA-templated DNA replication"/>
    <property type="evidence" value="ECO:0007669"/>
    <property type="project" value="TreeGrafter"/>
</dbReference>
<dbReference type="EMBL" id="FN645454">
    <property type="protein sequence ID" value="CBI77016.1"/>
    <property type="molecule type" value="Genomic_DNA"/>
</dbReference>
<proteinExistence type="inferred from homology"/>
<evidence type="ECO:0000256" key="8">
    <source>
        <dbReference type="ARBA" id="ARBA00049244"/>
    </source>
</evidence>
<dbReference type="KEGG" id="bcd:BARCL_1344"/>
<comment type="catalytic activity">
    <reaction evidence="8">
        <text>DNA(n) + a 2'-deoxyribonucleoside 5'-triphosphate = DNA(n+1) + diphosphate</text>
        <dbReference type="Rhea" id="RHEA:22508"/>
        <dbReference type="Rhea" id="RHEA-COMP:17339"/>
        <dbReference type="Rhea" id="RHEA-COMP:17340"/>
        <dbReference type="ChEBI" id="CHEBI:33019"/>
        <dbReference type="ChEBI" id="CHEBI:61560"/>
        <dbReference type="ChEBI" id="CHEBI:173112"/>
        <dbReference type="EC" id="2.7.7.7"/>
    </reaction>
</comment>
<dbReference type="NCBIfam" id="TIGR01128">
    <property type="entry name" value="holA"/>
    <property type="match status" value="1"/>
</dbReference>
<dbReference type="SUPFAM" id="SSF48019">
    <property type="entry name" value="post-AAA+ oligomerization domain-like"/>
    <property type="match status" value="1"/>
</dbReference>